<dbReference type="Proteomes" id="UP000308181">
    <property type="component" value="Unassembled WGS sequence"/>
</dbReference>
<evidence type="ECO:0000313" key="2">
    <source>
        <dbReference type="Proteomes" id="UP000308181"/>
    </source>
</evidence>
<sequence length="103" mass="12398">MKFTSVEILKEIENNSAESRKNWMLWIFKKAGENNHRNKEFQFWQQDNHPIELDHDEIIQSKMDYLHENPVRAGIVRMEKDYIYSSGIDYYGDENGLIEINFL</sequence>
<dbReference type="GO" id="GO:0003677">
    <property type="term" value="F:DNA binding"/>
    <property type="evidence" value="ECO:0007669"/>
    <property type="project" value="InterPro"/>
</dbReference>
<name>A0A4U1BV09_9SPHI</name>
<dbReference type="InterPro" id="IPR036515">
    <property type="entry name" value="Transposase_17_sf"/>
</dbReference>
<dbReference type="OrthoDB" id="9788881at2"/>
<gene>
    <name evidence="1" type="ORF">FA046_13980</name>
</gene>
<proteinExistence type="predicted"/>
<reference evidence="1 2" key="1">
    <citation type="submission" date="2019-04" db="EMBL/GenBank/DDBJ databases">
        <title>Pedobacter sp. AR-3-17 sp. nov., isolated from Arctic soil.</title>
        <authorList>
            <person name="Dahal R.H."/>
            <person name="Kim D.-U."/>
        </authorList>
    </citation>
    <scope>NUCLEOTIDE SEQUENCE [LARGE SCALE GENOMIC DNA]</scope>
    <source>
        <strain evidence="1 2">AR-3-17</strain>
    </source>
</reference>
<dbReference type="GO" id="GO:0004803">
    <property type="term" value="F:transposase activity"/>
    <property type="evidence" value="ECO:0007669"/>
    <property type="project" value="InterPro"/>
</dbReference>
<organism evidence="1 2">
    <name type="scientific">Pedobacter cryophilus</name>
    <dbReference type="NCBI Taxonomy" id="2571271"/>
    <lineage>
        <taxon>Bacteria</taxon>
        <taxon>Pseudomonadati</taxon>
        <taxon>Bacteroidota</taxon>
        <taxon>Sphingobacteriia</taxon>
        <taxon>Sphingobacteriales</taxon>
        <taxon>Sphingobacteriaceae</taxon>
        <taxon>Pedobacter</taxon>
    </lineage>
</organism>
<dbReference type="Gene3D" id="3.30.70.1290">
    <property type="entry name" value="Transposase IS200-like"/>
    <property type="match status" value="1"/>
</dbReference>
<evidence type="ECO:0000313" key="1">
    <source>
        <dbReference type="EMBL" id="TKB96291.1"/>
    </source>
</evidence>
<accession>A0A4U1BV09</accession>
<protein>
    <submittedName>
        <fullName evidence="1">Transposase</fullName>
    </submittedName>
</protein>
<dbReference type="AlphaFoldDB" id="A0A4U1BV09"/>
<keyword evidence="2" id="KW-1185">Reference proteome</keyword>
<dbReference type="GO" id="GO:0006313">
    <property type="term" value="P:DNA transposition"/>
    <property type="evidence" value="ECO:0007669"/>
    <property type="project" value="InterPro"/>
</dbReference>
<comment type="caution">
    <text evidence="1">The sequence shown here is derived from an EMBL/GenBank/DDBJ whole genome shotgun (WGS) entry which is preliminary data.</text>
</comment>
<dbReference type="EMBL" id="SWBP01000005">
    <property type="protein sequence ID" value="TKB96291.1"/>
    <property type="molecule type" value="Genomic_DNA"/>
</dbReference>